<reference evidence="1 2" key="1">
    <citation type="submission" date="2013-11" db="EMBL/GenBank/DDBJ databases">
        <title>Genome sequencing of Stegodyphus mimosarum.</title>
        <authorList>
            <person name="Bechsgaard J."/>
        </authorList>
    </citation>
    <scope>NUCLEOTIDE SEQUENCE [LARGE SCALE GENOMIC DNA]</scope>
</reference>
<dbReference type="EMBL" id="KK120194">
    <property type="protein sequence ID" value="KFM77731.1"/>
    <property type="molecule type" value="Genomic_DNA"/>
</dbReference>
<feature type="non-terminal residue" evidence="1">
    <location>
        <position position="1"/>
    </location>
</feature>
<accession>A0A087UK42</accession>
<gene>
    <name evidence="1" type="ORF">X975_24527</name>
</gene>
<protein>
    <submittedName>
        <fullName evidence="1">Uncharacterized protein</fullName>
    </submittedName>
</protein>
<organism evidence="1 2">
    <name type="scientific">Stegodyphus mimosarum</name>
    <name type="common">African social velvet spider</name>
    <dbReference type="NCBI Taxonomy" id="407821"/>
    <lineage>
        <taxon>Eukaryota</taxon>
        <taxon>Metazoa</taxon>
        <taxon>Ecdysozoa</taxon>
        <taxon>Arthropoda</taxon>
        <taxon>Chelicerata</taxon>
        <taxon>Arachnida</taxon>
        <taxon>Araneae</taxon>
        <taxon>Araneomorphae</taxon>
        <taxon>Entelegynae</taxon>
        <taxon>Eresoidea</taxon>
        <taxon>Eresidae</taxon>
        <taxon>Stegodyphus</taxon>
    </lineage>
</organism>
<feature type="non-terminal residue" evidence="1">
    <location>
        <position position="36"/>
    </location>
</feature>
<evidence type="ECO:0000313" key="2">
    <source>
        <dbReference type="Proteomes" id="UP000054359"/>
    </source>
</evidence>
<sequence length="36" mass="3917">NNKATHAEVKSLKVCKMALLKSCCCWKSVRSGSFAS</sequence>
<proteinExistence type="predicted"/>
<evidence type="ECO:0000313" key="1">
    <source>
        <dbReference type="EMBL" id="KFM77731.1"/>
    </source>
</evidence>
<dbReference type="OrthoDB" id="10067585at2759"/>
<dbReference type="AlphaFoldDB" id="A0A087UK42"/>
<name>A0A087UK42_STEMI</name>
<keyword evidence="2" id="KW-1185">Reference proteome</keyword>
<dbReference type="Proteomes" id="UP000054359">
    <property type="component" value="Unassembled WGS sequence"/>
</dbReference>